<dbReference type="OrthoDB" id="27170at2157"/>
<dbReference type="EMBL" id="BMNM01000002">
    <property type="protein sequence ID" value="GGI73372.1"/>
    <property type="molecule type" value="Genomic_DNA"/>
</dbReference>
<protein>
    <submittedName>
        <fullName evidence="1">Uncharacterized protein</fullName>
    </submittedName>
</protein>
<accession>A0A830E5I9</accession>
<comment type="caution">
    <text evidence="1">The sequence shown here is derived from an EMBL/GenBank/DDBJ whole genome shotgun (WGS) entry which is preliminary data.</text>
</comment>
<organism evidence="1 2">
    <name type="scientific">Vulcanisaeta souniana JCM 11219</name>
    <dbReference type="NCBI Taxonomy" id="1293586"/>
    <lineage>
        <taxon>Archaea</taxon>
        <taxon>Thermoproteota</taxon>
        <taxon>Thermoprotei</taxon>
        <taxon>Thermoproteales</taxon>
        <taxon>Thermoproteaceae</taxon>
        <taxon>Vulcanisaeta</taxon>
    </lineage>
</organism>
<dbReference type="AlphaFoldDB" id="A0A830E5I9"/>
<proteinExistence type="predicted"/>
<gene>
    <name evidence="1" type="ORF">GCM10007112_07780</name>
</gene>
<dbReference type="GeneID" id="76206113"/>
<dbReference type="RefSeq" id="WP_188602766.1">
    <property type="nucleotide sequence ID" value="NZ_AP026830.1"/>
</dbReference>
<sequence length="76" mass="8796">MPFRSLSFLQVSDWLLSFTEIKLKYEELFVNLVRAISINSLIPESIWAVSASLSQFLILNVGVWNMDLMATIVWFI</sequence>
<reference evidence="1" key="1">
    <citation type="journal article" date="2014" name="Int. J. Syst. Evol. Microbiol.">
        <title>Complete genome sequence of Corynebacterium casei LMG S-19264T (=DSM 44701T), isolated from a smear-ripened cheese.</title>
        <authorList>
            <consortium name="US DOE Joint Genome Institute (JGI-PGF)"/>
            <person name="Walter F."/>
            <person name="Albersmeier A."/>
            <person name="Kalinowski J."/>
            <person name="Ruckert C."/>
        </authorList>
    </citation>
    <scope>NUCLEOTIDE SEQUENCE</scope>
    <source>
        <strain evidence="1">JCM 11219</strain>
    </source>
</reference>
<name>A0A830E5I9_9CREN</name>
<dbReference type="Proteomes" id="UP000657075">
    <property type="component" value="Unassembled WGS sequence"/>
</dbReference>
<reference evidence="1" key="2">
    <citation type="submission" date="2020-09" db="EMBL/GenBank/DDBJ databases">
        <authorList>
            <person name="Sun Q."/>
            <person name="Ohkuma M."/>
        </authorList>
    </citation>
    <scope>NUCLEOTIDE SEQUENCE</scope>
    <source>
        <strain evidence="1">JCM 11219</strain>
    </source>
</reference>
<evidence type="ECO:0000313" key="2">
    <source>
        <dbReference type="Proteomes" id="UP000657075"/>
    </source>
</evidence>
<evidence type="ECO:0000313" key="1">
    <source>
        <dbReference type="EMBL" id="GGI73372.1"/>
    </source>
</evidence>